<feature type="repeat" description="PPR" evidence="3">
    <location>
        <begin position="563"/>
        <end position="597"/>
    </location>
</feature>
<dbReference type="FunFam" id="1.25.40.10:FF:000090">
    <property type="entry name" value="Pentatricopeptide repeat-containing protein, chloroplastic"/>
    <property type="match status" value="1"/>
</dbReference>
<dbReference type="InterPro" id="IPR011990">
    <property type="entry name" value="TPR-like_helical_dom_sf"/>
</dbReference>
<keyword evidence="1" id="KW-0677">Repeat</keyword>
<dbReference type="NCBIfam" id="TIGR00756">
    <property type="entry name" value="PPR"/>
    <property type="match status" value="6"/>
</dbReference>
<dbReference type="Pfam" id="PF12854">
    <property type="entry name" value="PPR_1"/>
    <property type="match status" value="1"/>
</dbReference>
<dbReference type="Proteomes" id="UP000283530">
    <property type="component" value="Unassembled WGS sequence"/>
</dbReference>
<dbReference type="InterPro" id="IPR046960">
    <property type="entry name" value="PPR_At4g14850-like_plant"/>
</dbReference>
<evidence type="ECO:0000256" key="2">
    <source>
        <dbReference type="ARBA" id="ARBA00061659"/>
    </source>
</evidence>
<dbReference type="InterPro" id="IPR002885">
    <property type="entry name" value="PPR_rpt"/>
</dbReference>
<sequence length="758" mass="83046">MTTTLMKLVLSGPGIPKKATQRSQTPKQQLQSLNALISKLTHSNLNSKALQLFIQIHASHHLQPNHYTLSTTLTACANLRDTAAGNQIHAHAARAGYRGHTHVGNALLSLYAKCSDLESTRRMFDEIHTPDAYSWTTLLSAYAKSGHIDHALQLFDVVPCRNVAVWNAVITGCVDCGYREVAFDMFCRMHWMGVRHDNYSFASVLSLCCSHELLDSGKQVHSLVIRTGFLVTISVINALLTMYSSCGKIREAYLLFGEAKTPNYITFNAMISGLVGCGRDVEALAMFKKMKESCFGPTNLTFVSVLSACSSAKMPKMGPQTHAQAIKMGFEASVLVSNAAINMYSCCGDLENAQLVFERLKEKDLVSWNSIINGYAQGKCYELAITVYWKMQRAGIEPDEFTFGSLIACSVFVKNTEMIQALAAKNGLISNTQVGNALVSAFANCGMIGHAYQIFEEMPFRNLISWNSMVSGSVLNGFPVMGLELFQEMQISDLIPNICTLSIVLSTCASISALRHGKQVHAYILKSGSDLNMTLGNALITMYAKCGALDWSSRVFQGMSERDVVSWNAMVAAHAQHGEGKEAICCFETMQELGIKPDPVTFTVVLSACSHSGLVDEGCRIFSSMFDEYGIEPGMDHYSCIIDLLGRAGRLDEAEKLVNSVPFCANSHIWWALLSACRAHGNVRLGRVAAGFLLETEPNNPAVYVLLSNIHAAAGQWEEAASVRELMKKNGVTKRPGLSWMESESHSMVKGSKCLSWL</sequence>
<comment type="caution">
    <text evidence="4">The sequence shown here is derived from an EMBL/GenBank/DDBJ whole genome shotgun (WGS) entry which is preliminary data.</text>
</comment>
<comment type="similarity">
    <text evidence="2">Belongs to the PPR family. PCMP-E subfamily.</text>
</comment>
<feature type="repeat" description="PPR" evidence="3">
    <location>
        <begin position="462"/>
        <end position="496"/>
    </location>
</feature>
<keyword evidence="5" id="KW-1185">Reference proteome</keyword>
<dbReference type="Pfam" id="PF20431">
    <property type="entry name" value="E_motif"/>
    <property type="match status" value="1"/>
</dbReference>
<feature type="repeat" description="PPR" evidence="3">
    <location>
        <begin position="598"/>
        <end position="633"/>
    </location>
</feature>
<dbReference type="Gene3D" id="1.25.40.10">
    <property type="entry name" value="Tetratricopeptide repeat domain"/>
    <property type="match status" value="5"/>
</dbReference>
<organism evidence="4 5">
    <name type="scientific">Cinnamomum micranthum f. kanehirae</name>
    <dbReference type="NCBI Taxonomy" id="337451"/>
    <lineage>
        <taxon>Eukaryota</taxon>
        <taxon>Viridiplantae</taxon>
        <taxon>Streptophyta</taxon>
        <taxon>Embryophyta</taxon>
        <taxon>Tracheophyta</taxon>
        <taxon>Spermatophyta</taxon>
        <taxon>Magnoliopsida</taxon>
        <taxon>Magnoliidae</taxon>
        <taxon>Laurales</taxon>
        <taxon>Lauraceae</taxon>
        <taxon>Cinnamomum</taxon>
    </lineage>
</organism>
<dbReference type="EMBL" id="QPKB01000001">
    <property type="protein sequence ID" value="RWR73966.1"/>
    <property type="molecule type" value="Genomic_DNA"/>
</dbReference>
<proteinExistence type="inferred from homology"/>
<dbReference type="Pfam" id="PF01535">
    <property type="entry name" value="PPR"/>
    <property type="match status" value="4"/>
</dbReference>
<dbReference type="FunFam" id="1.25.40.10:FF:000196">
    <property type="entry name" value="Pentatricopeptide repeat-containing protein At4g14850"/>
    <property type="match status" value="2"/>
</dbReference>
<dbReference type="FunFam" id="1.25.40.10:FF:001174">
    <property type="entry name" value="Pentatricopeptide repeat-containing protein At3g49740"/>
    <property type="match status" value="1"/>
</dbReference>
<reference evidence="4 5" key="1">
    <citation type="journal article" date="2019" name="Nat. Plants">
        <title>Stout camphor tree genome fills gaps in understanding of flowering plant genome evolution.</title>
        <authorList>
            <person name="Chaw S.M."/>
            <person name="Liu Y.C."/>
            <person name="Wu Y.W."/>
            <person name="Wang H.Y."/>
            <person name="Lin C.I."/>
            <person name="Wu C.S."/>
            <person name="Ke H.M."/>
            <person name="Chang L.Y."/>
            <person name="Hsu C.Y."/>
            <person name="Yang H.T."/>
            <person name="Sudianto E."/>
            <person name="Hsu M.H."/>
            <person name="Wu K.P."/>
            <person name="Wang L.N."/>
            <person name="Leebens-Mack J.H."/>
            <person name="Tsai I.J."/>
        </authorList>
    </citation>
    <scope>NUCLEOTIDE SEQUENCE [LARGE SCALE GENOMIC DNA]</scope>
    <source>
        <strain evidence="5">cv. Chaw 1501</strain>
        <tissue evidence="4">Young leaves</tissue>
    </source>
</reference>
<dbReference type="PANTHER" id="PTHR47926">
    <property type="entry name" value="PENTATRICOPEPTIDE REPEAT-CONTAINING PROTEIN"/>
    <property type="match status" value="1"/>
</dbReference>
<feature type="repeat" description="PPR" evidence="3">
    <location>
        <begin position="131"/>
        <end position="165"/>
    </location>
</feature>
<evidence type="ECO:0000256" key="1">
    <source>
        <dbReference type="ARBA" id="ARBA00022737"/>
    </source>
</evidence>
<dbReference type="OrthoDB" id="751155at2759"/>
<gene>
    <name evidence="4" type="ORF">CKAN_00227600</name>
</gene>
<feature type="repeat" description="PPR" evidence="3">
    <location>
        <begin position="263"/>
        <end position="297"/>
    </location>
</feature>
<dbReference type="GO" id="GO:0009451">
    <property type="term" value="P:RNA modification"/>
    <property type="evidence" value="ECO:0007669"/>
    <property type="project" value="InterPro"/>
</dbReference>
<dbReference type="Pfam" id="PF13041">
    <property type="entry name" value="PPR_2"/>
    <property type="match status" value="4"/>
</dbReference>
<dbReference type="InterPro" id="IPR046848">
    <property type="entry name" value="E_motif"/>
</dbReference>
<feature type="repeat" description="PPR" evidence="3">
    <location>
        <begin position="364"/>
        <end position="398"/>
    </location>
</feature>
<evidence type="ECO:0000256" key="3">
    <source>
        <dbReference type="PROSITE-ProRule" id="PRU00708"/>
    </source>
</evidence>
<protein>
    <submittedName>
        <fullName evidence="4">Pentatricopeptide repeat-containing protein</fullName>
    </submittedName>
</protein>
<dbReference type="STRING" id="337451.A0A443N631"/>
<dbReference type="AlphaFoldDB" id="A0A443N631"/>
<evidence type="ECO:0000313" key="4">
    <source>
        <dbReference type="EMBL" id="RWR73966.1"/>
    </source>
</evidence>
<accession>A0A443N631</accession>
<name>A0A443N631_9MAGN</name>
<dbReference type="PROSITE" id="PS51375">
    <property type="entry name" value="PPR"/>
    <property type="match status" value="7"/>
</dbReference>
<dbReference type="SUPFAM" id="SSF48452">
    <property type="entry name" value="TPR-like"/>
    <property type="match status" value="1"/>
</dbReference>
<evidence type="ECO:0000313" key="5">
    <source>
        <dbReference type="Proteomes" id="UP000283530"/>
    </source>
</evidence>
<feature type="repeat" description="PPR" evidence="3">
    <location>
        <begin position="700"/>
        <end position="734"/>
    </location>
</feature>
<dbReference type="GO" id="GO:0003723">
    <property type="term" value="F:RNA binding"/>
    <property type="evidence" value="ECO:0007669"/>
    <property type="project" value="InterPro"/>
</dbReference>